<dbReference type="InterPro" id="IPR019615">
    <property type="entry name" value="DUF2487"/>
</dbReference>
<organism evidence="1 2">
    <name type="scientific">Thermoflavimicrobium daqui</name>
    <dbReference type="NCBI Taxonomy" id="2137476"/>
    <lineage>
        <taxon>Bacteria</taxon>
        <taxon>Bacillati</taxon>
        <taxon>Bacillota</taxon>
        <taxon>Bacilli</taxon>
        <taxon>Bacillales</taxon>
        <taxon>Thermoactinomycetaceae</taxon>
        <taxon>Thermoflavimicrobium</taxon>
    </lineage>
</organism>
<comment type="caution">
    <text evidence="1">The sequence shown here is derived from an EMBL/GenBank/DDBJ whole genome shotgun (WGS) entry which is preliminary data.</text>
</comment>
<keyword evidence="2" id="KW-1185">Reference proteome</keyword>
<proteinExistence type="predicted"/>
<dbReference type="Proteomes" id="UP000251213">
    <property type="component" value="Unassembled WGS sequence"/>
</dbReference>
<sequence>MGIMRLMDMNTTEWQQFAPYIDTLCIPISSFSLQEKQLNRLQAQRVEQITKRFEKKLMGRVLLLPPISYVGKDSSVFLSYLNEVMTDLSQLSFHYLILVIDGQYKYIEEVDLTHLSFMDSVVHMVPTIEAELDEAAKEEMIDQEIMKLYNKTLKIWQTNI</sequence>
<dbReference type="Pfam" id="PF10673">
    <property type="entry name" value="DUF2487"/>
    <property type="match status" value="1"/>
</dbReference>
<evidence type="ECO:0008006" key="3">
    <source>
        <dbReference type="Google" id="ProtNLM"/>
    </source>
</evidence>
<name>A0A364K0P0_9BACL</name>
<reference evidence="1 2" key="1">
    <citation type="submission" date="2018-06" db="EMBL/GenBank/DDBJ databases">
        <title>Thermoflavimicrobium daqus sp. nov., a thermophilic microbe isolated from Moutai-flavour Daqu.</title>
        <authorList>
            <person name="Wang X."/>
            <person name="Zhou H."/>
        </authorList>
    </citation>
    <scope>NUCLEOTIDE SEQUENCE [LARGE SCALE GENOMIC DNA]</scope>
    <source>
        <strain evidence="1 2">FBKL4.011</strain>
    </source>
</reference>
<protein>
    <recommendedName>
        <fullName evidence="3">DUF2487 family protein</fullName>
    </recommendedName>
</protein>
<reference evidence="1 2" key="2">
    <citation type="submission" date="2018-06" db="EMBL/GenBank/DDBJ databases">
        <authorList>
            <person name="Zhirakovskaya E."/>
        </authorList>
    </citation>
    <scope>NUCLEOTIDE SEQUENCE [LARGE SCALE GENOMIC DNA]</scope>
    <source>
        <strain evidence="1 2">FBKL4.011</strain>
    </source>
</reference>
<accession>A0A364K0P0</accession>
<evidence type="ECO:0000313" key="2">
    <source>
        <dbReference type="Proteomes" id="UP000251213"/>
    </source>
</evidence>
<dbReference type="OrthoDB" id="2678750at2"/>
<dbReference type="EMBL" id="QJKK01000019">
    <property type="protein sequence ID" value="RAL21074.1"/>
    <property type="molecule type" value="Genomic_DNA"/>
</dbReference>
<evidence type="ECO:0000313" key="1">
    <source>
        <dbReference type="EMBL" id="RAL21074.1"/>
    </source>
</evidence>
<gene>
    <name evidence="1" type="ORF">DL897_17050</name>
</gene>
<dbReference type="AlphaFoldDB" id="A0A364K0P0"/>